<evidence type="ECO:0000259" key="7">
    <source>
        <dbReference type="PROSITE" id="PS50801"/>
    </source>
</evidence>
<sequence>MSPRPSESESPPHTAPPDVAHEQSRRSQKRLPEWIRNYRQSWLRGDTVAGLTTAAVVIPKALAYATIAGLPVQVGLYTVMVPMLIYAVLGSSRPLSVSTTTTLAILAGSALDQIGASGDPAALMAGSATLALLVGGFLALAGLSRMGFVANFISEPVLVGFKAGIGIVIVLDQVPKLIGIHIDKGNFFHNCWATLQGLPDASLITVAVGLFMVLILITMKRFTPAIPAPLAAVAIGILGVSWLGLDTHGLSVVGYVPTGLPALTLPKWELVATLWPSAAGIALMSFTETIAAGRAFDRSDEPSPQANRELIATGMANIGGAFLGAMVAGGGTTQTAVNRLAGAHTQLAGLITAILALGAALLLAPYIGLMPNATLAAVVIVYSVGLVAPSEFREILKVRRTEFVWALVATLGVMMLGTLQGILVAIIVSLLALAHQVSDPPVYVIVRKPGTNVFRPESDANPLDEHFSDLLLLRPEGRIFFANAERIGQKMRTLIDQARPRFVALDFSGVFDLEYTALKMLTDGERRLRDEGVTLLFVGMNPTVLAMMMHSPLAELSRTRMFFNLEQAVANYQTSQ</sequence>
<feature type="transmembrane region" description="Helical" evidence="6">
    <location>
        <begin position="226"/>
        <end position="245"/>
    </location>
</feature>
<dbReference type="InterPro" id="IPR002645">
    <property type="entry name" value="STAS_dom"/>
</dbReference>
<evidence type="ECO:0000313" key="8">
    <source>
        <dbReference type="EMBL" id="MBC2688564.1"/>
    </source>
</evidence>
<dbReference type="GO" id="GO:0055085">
    <property type="term" value="P:transmembrane transport"/>
    <property type="evidence" value="ECO:0007669"/>
    <property type="project" value="InterPro"/>
</dbReference>
<dbReference type="RefSeq" id="WP_185817887.1">
    <property type="nucleotide sequence ID" value="NZ_JACMYG010000002.1"/>
</dbReference>
<feature type="compositionally biased region" description="Low complexity" evidence="5">
    <location>
        <begin position="1"/>
        <end position="12"/>
    </location>
</feature>
<dbReference type="AlphaFoldDB" id="A0A7X1G9Y3"/>
<accession>A0A7X1G9Y3</accession>
<dbReference type="InterPro" id="IPR001902">
    <property type="entry name" value="SLC26A/SulP_fam"/>
</dbReference>
<gene>
    <name evidence="8" type="ORF">H7995_01985</name>
</gene>
<feature type="transmembrane region" description="Helical" evidence="6">
    <location>
        <begin position="347"/>
        <end position="367"/>
    </location>
</feature>
<dbReference type="GO" id="GO:0016020">
    <property type="term" value="C:membrane"/>
    <property type="evidence" value="ECO:0007669"/>
    <property type="project" value="UniProtKB-SubCell"/>
</dbReference>
<reference evidence="8 9" key="1">
    <citation type="submission" date="2020-08" db="EMBL/GenBank/DDBJ databases">
        <title>Pseudomonas sp. nov.</title>
        <authorList>
            <person name="Gieschler S."/>
            <person name="Fiedler G."/>
            <person name="Brinks E."/>
            <person name="Boehnlein C."/>
            <person name="Franz C.M.A.P."/>
            <person name="Kabisch J."/>
        </authorList>
    </citation>
    <scope>NUCLEOTIDE SEQUENCE [LARGE SCALE GENOMIC DNA]</scope>
    <source>
        <strain evidence="8 9">MBT-1</strain>
    </source>
</reference>
<keyword evidence="3 6" id="KW-1133">Transmembrane helix</keyword>
<comment type="caution">
    <text evidence="8">The sequence shown here is derived from an EMBL/GenBank/DDBJ whole genome shotgun (WGS) entry which is preliminary data.</text>
</comment>
<dbReference type="Pfam" id="PF00916">
    <property type="entry name" value="Sulfate_transp"/>
    <property type="match status" value="1"/>
</dbReference>
<dbReference type="EMBL" id="JACMYG010000002">
    <property type="protein sequence ID" value="MBC2688564.1"/>
    <property type="molecule type" value="Genomic_DNA"/>
</dbReference>
<proteinExistence type="predicted"/>
<evidence type="ECO:0000256" key="4">
    <source>
        <dbReference type="ARBA" id="ARBA00023136"/>
    </source>
</evidence>
<dbReference type="CDD" id="cd07042">
    <property type="entry name" value="STAS_SulP_like_sulfate_transporter"/>
    <property type="match status" value="1"/>
</dbReference>
<keyword evidence="4 6" id="KW-0472">Membrane</keyword>
<dbReference type="InterPro" id="IPR036513">
    <property type="entry name" value="STAS_dom_sf"/>
</dbReference>
<dbReference type="Gene3D" id="3.30.750.24">
    <property type="entry name" value="STAS domain"/>
    <property type="match status" value="1"/>
</dbReference>
<feature type="transmembrane region" description="Helical" evidence="6">
    <location>
        <begin position="148"/>
        <end position="171"/>
    </location>
</feature>
<evidence type="ECO:0000256" key="3">
    <source>
        <dbReference type="ARBA" id="ARBA00022989"/>
    </source>
</evidence>
<feature type="region of interest" description="Disordered" evidence="5">
    <location>
        <begin position="1"/>
        <end position="30"/>
    </location>
</feature>
<dbReference type="SUPFAM" id="SSF52091">
    <property type="entry name" value="SpoIIaa-like"/>
    <property type="match status" value="1"/>
</dbReference>
<dbReference type="Proteomes" id="UP000526003">
    <property type="component" value="Unassembled WGS sequence"/>
</dbReference>
<keyword evidence="9" id="KW-1185">Reference proteome</keyword>
<name>A0A7X1G9Y3_9PSED</name>
<evidence type="ECO:0000256" key="2">
    <source>
        <dbReference type="ARBA" id="ARBA00022692"/>
    </source>
</evidence>
<evidence type="ECO:0000313" key="9">
    <source>
        <dbReference type="Proteomes" id="UP000526003"/>
    </source>
</evidence>
<protein>
    <submittedName>
        <fullName evidence="8">SulP family inorganic anion transporter</fullName>
    </submittedName>
</protein>
<feature type="compositionally biased region" description="Basic and acidic residues" evidence="5">
    <location>
        <begin position="19"/>
        <end position="30"/>
    </location>
</feature>
<dbReference type="InterPro" id="IPR011547">
    <property type="entry name" value="SLC26A/SulP_dom"/>
</dbReference>
<dbReference type="Pfam" id="PF01740">
    <property type="entry name" value="STAS"/>
    <property type="match status" value="1"/>
</dbReference>
<feature type="domain" description="STAS" evidence="7">
    <location>
        <begin position="460"/>
        <end position="572"/>
    </location>
</feature>
<dbReference type="PROSITE" id="PS50801">
    <property type="entry name" value="STAS"/>
    <property type="match status" value="1"/>
</dbReference>
<feature type="transmembrane region" description="Helical" evidence="6">
    <location>
        <begin position="61"/>
        <end position="88"/>
    </location>
</feature>
<evidence type="ECO:0000256" key="6">
    <source>
        <dbReference type="SAM" id="Phobius"/>
    </source>
</evidence>
<evidence type="ECO:0000256" key="1">
    <source>
        <dbReference type="ARBA" id="ARBA00004141"/>
    </source>
</evidence>
<feature type="transmembrane region" description="Helical" evidence="6">
    <location>
        <begin position="373"/>
        <end position="392"/>
    </location>
</feature>
<organism evidence="8 9">
    <name type="scientific">Pseudomonas kielensis</name>
    <dbReference type="NCBI Taxonomy" id="2762577"/>
    <lineage>
        <taxon>Bacteria</taxon>
        <taxon>Pseudomonadati</taxon>
        <taxon>Pseudomonadota</taxon>
        <taxon>Gammaproteobacteria</taxon>
        <taxon>Pseudomonadales</taxon>
        <taxon>Pseudomonadaceae</taxon>
        <taxon>Pseudomonas</taxon>
    </lineage>
</organism>
<comment type="subcellular location">
    <subcellularLocation>
        <location evidence="1">Membrane</location>
        <topology evidence="1">Multi-pass membrane protein</topology>
    </subcellularLocation>
</comment>
<feature type="transmembrane region" description="Helical" evidence="6">
    <location>
        <begin position="201"/>
        <end position="219"/>
    </location>
</feature>
<feature type="transmembrane region" description="Helical" evidence="6">
    <location>
        <begin position="121"/>
        <end position="141"/>
    </location>
</feature>
<feature type="transmembrane region" description="Helical" evidence="6">
    <location>
        <begin position="404"/>
        <end position="433"/>
    </location>
</feature>
<evidence type="ECO:0000256" key="5">
    <source>
        <dbReference type="SAM" id="MobiDB-lite"/>
    </source>
</evidence>
<dbReference type="PANTHER" id="PTHR11814">
    <property type="entry name" value="SULFATE TRANSPORTER"/>
    <property type="match status" value="1"/>
</dbReference>
<keyword evidence="2 6" id="KW-0812">Transmembrane</keyword>